<proteinExistence type="predicted"/>
<evidence type="ECO:0008006" key="5">
    <source>
        <dbReference type="Google" id="ProtNLM"/>
    </source>
</evidence>
<keyword evidence="4" id="KW-1185">Reference proteome</keyword>
<reference evidence="3 4" key="1">
    <citation type="journal article" date="2012" name="BMC Genomics">
        <title>Comparative genomic analysis and phylogenetic position of Theileria equi.</title>
        <authorList>
            <person name="Kappmeyer L.S."/>
            <person name="Thiagarajan M."/>
            <person name="Herndon D.R."/>
            <person name="Ramsay J.D."/>
            <person name="Caler E."/>
            <person name="Djikeng A."/>
            <person name="Gillespie J.J."/>
            <person name="Lau A.O."/>
            <person name="Roalson E.H."/>
            <person name="Silva J.C."/>
            <person name="Silva M.G."/>
            <person name="Suarez C.E."/>
            <person name="Ueti M.W."/>
            <person name="Nene V.M."/>
            <person name="Mealey R.H."/>
            <person name="Knowles D.P."/>
            <person name="Brayton K.A."/>
        </authorList>
    </citation>
    <scope>NUCLEOTIDE SEQUENCE [LARGE SCALE GENOMIC DNA]</scope>
    <source>
        <strain evidence="3 4">WA</strain>
    </source>
</reference>
<dbReference type="KEGG" id="beq:BEWA_016850"/>
<evidence type="ECO:0000256" key="1">
    <source>
        <dbReference type="SAM" id="MobiDB-lite"/>
    </source>
</evidence>
<dbReference type="Proteomes" id="UP000031512">
    <property type="component" value="Unassembled WGS sequence"/>
</dbReference>
<dbReference type="GeneID" id="15804935"/>
<feature type="signal peptide" evidence="2">
    <location>
        <begin position="1"/>
        <end position="20"/>
    </location>
</feature>
<comment type="caution">
    <text evidence="3">The sequence shown here is derived from an EMBL/GenBank/DDBJ whole genome shotgun (WGS) entry which is preliminary data.</text>
</comment>
<evidence type="ECO:0000256" key="2">
    <source>
        <dbReference type="SAM" id="SignalP"/>
    </source>
</evidence>
<dbReference type="EMBL" id="ACOU01000008">
    <property type="protein sequence ID" value="EKX72007.1"/>
    <property type="molecule type" value="Genomic_DNA"/>
</dbReference>
<protein>
    <recommendedName>
        <fullName evidence="5">Signal peptide-containing protein</fullName>
    </recommendedName>
</protein>
<feature type="compositionally biased region" description="Polar residues" evidence="1">
    <location>
        <begin position="39"/>
        <end position="51"/>
    </location>
</feature>
<feature type="compositionally biased region" description="Acidic residues" evidence="1">
    <location>
        <begin position="81"/>
        <end position="94"/>
    </location>
</feature>
<keyword evidence="2" id="KW-0732">Signal</keyword>
<feature type="region of interest" description="Disordered" evidence="1">
    <location>
        <begin position="23"/>
        <end position="94"/>
    </location>
</feature>
<dbReference type="AlphaFoldDB" id="L1L9B9"/>
<sequence length="261" mass="29097">MTSIYLVISVIIVSIELLEAVDPNGAPQGSPESDHPAPSGQNPPINDSPASNDGPVEPDDEEVDDYQITMPQKGDTSDYIDKDEEGDDESFDFEGDYRNFFEVDVIPDGGEGTTRRPGQQDIFIVQGAGFSGINRRYSDNYGTDRVNQGPGIGSGRPSISFREFMGLSNSTERRKRGFSESGWLHEDIDEELEKLKGGLVNVELSDLEEYDKKLNAQVADNNRNPLINLPERAENLPRLQDQIQHLEVPERQPQNILRNAY</sequence>
<dbReference type="VEuPathDB" id="PiroplasmaDB:BEWA_016850"/>
<feature type="chain" id="PRO_5003952130" description="Signal peptide-containing protein" evidence="2">
    <location>
        <begin position="21"/>
        <end position="261"/>
    </location>
</feature>
<dbReference type="RefSeq" id="XP_004831459.1">
    <property type="nucleotide sequence ID" value="XM_004831402.1"/>
</dbReference>
<organism evidence="3 4">
    <name type="scientific">Theileria equi strain WA</name>
    <dbReference type="NCBI Taxonomy" id="1537102"/>
    <lineage>
        <taxon>Eukaryota</taxon>
        <taxon>Sar</taxon>
        <taxon>Alveolata</taxon>
        <taxon>Apicomplexa</taxon>
        <taxon>Aconoidasida</taxon>
        <taxon>Piroplasmida</taxon>
        <taxon>Theileriidae</taxon>
        <taxon>Theileria</taxon>
    </lineage>
</organism>
<evidence type="ECO:0000313" key="4">
    <source>
        <dbReference type="Proteomes" id="UP000031512"/>
    </source>
</evidence>
<gene>
    <name evidence="3" type="ORF">BEWA_016850</name>
</gene>
<name>L1L9B9_THEEQ</name>
<accession>L1L9B9</accession>
<evidence type="ECO:0000313" key="3">
    <source>
        <dbReference type="EMBL" id="EKX72007.1"/>
    </source>
</evidence>
<feature type="compositionally biased region" description="Acidic residues" evidence="1">
    <location>
        <begin position="56"/>
        <end position="65"/>
    </location>
</feature>